<feature type="transmembrane region" description="Helical" evidence="4">
    <location>
        <begin position="242"/>
        <end position="266"/>
    </location>
</feature>
<dbReference type="KEGG" id="spu:115924776"/>
<dbReference type="RefSeq" id="XP_030843451.1">
    <property type="nucleotide sequence ID" value="XM_030987591.1"/>
</dbReference>
<evidence type="ECO:0000313" key="5">
    <source>
        <dbReference type="EnsemblMetazoa" id="XP_030843451"/>
    </source>
</evidence>
<dbReference type="Proteomes" id="UP000007110">
    <property type="component" value="Unassembled WGS sequence"/>
</dbReference>
<evidence type="ECO:0000313" key="6">
    <source>
        <dbReference type="Proteomes" id="UP000007110"/>
    </source>
</evidence>
<dbReference type="InterPro" id="IPR050271">
    <property type="entry name" value="UDP-glycosyltransferase"/>
</dbReference>
<evidence type="ECO:0000256" key="3">
    <source>
        <dbReference type="ARBA" id="ARBA00022679"/>
    </source>
</evidence>
<dbReference type="InParanoid" id="A0A7M7NZY9"/>
<evidence type="ECO:0008006" key="7">
    <source>
        <dbReference type="Google" id="ProtNLM"/>
    </source>
</evidence>
<accession>A0A7M7NZY9</accession>
<keyword evidence="2" id="KW-0328">Glycosyltransferase</keyword>
<dbReference type="PANTHER" id="PTHR48043:SF145">
    <property type="entry name" value="FI06409P-RELATED"/>
    <property type="match status" value="1"/>
</dbReference>
<name>A0A7M7NZY9_STRPU</name>
<dbReference type="PANTHER" id="PTHR48043">
    <property type="entry name" value="EG:EG0003.4 PROTEIN-RELATED"/>
    <property type="match status" value="1"/>
</dbReference>
<dbReference type="SUPFAM" id="SSF53756">
    <property type="entry name" value="UDP-Glycosyltransferase/glycogen phosphorylase"/>
    <property type="match status" value="1"/>
</dbReference>
<dbReference type="AlphaFoldDB" id="A0A7M7NZY9"/>
<sequence>MAMGPPAADLFLGNFDFAVEFPFPITPNVIPVGGVTAEAPNDLPQELEDFIQSSGDDGIVVFTLSTYFASVTTSRPHLLKMFIDALAKLPQKIIIQLKVMPQYDLPPNIKALPWLPLNDLLGHPKTRLFMYHGGNNGFYEAVYHGVPVVVVPFIADQFDTAVKVTSHGMGLQLDKHTLSADYIHKHVAQVLGDEKYSLAAKRLSTILRSRPMEPVDRAAFWIEHVIKHGGDYMRSPGKDLSFIQYNLIDVFTFLIGIGALLLFAFYKIMRCCISCCWRKKNSQKSKSE</sequence>
<proteinExistence type="inferred from homology"/>
<evidence type="ECO:0000256" key="4">
    <source>
        <dbReference type="SAM" id="Phobius"/>
    </source>
</evidence>
<reference evidence="5" key="2">
    <citation type="submission" date="2021-01" db="UniProtKB">
        <authorList>
            <consortium name="EnsemblMetazoa"/>
        </authorList>
    </citation>
    <scope>IDENTIFICATION</scope>
</reference>
<keyword evidence="4" id="KW-0472">Membrane</keyword>
<dbReference type="Gene3D" id="3.40.50.2000">
    <property type="entry name" value="Glycogen Phosphorylase B"/>
    <property type="match status" value="1"/>
</dbReference>
<dbReference type="GO" id="GO:0008194">
    <property type="term" value="F:UDP-glycosyltransferase activity"/>
    <property type="evidence" value="ECO:0000318"/>
    <property type="project" value="GO_Central"/>
</dbReference>
<dbReference type="GeneID" id="115924776"/>
<dbReference type="EnsemblMetazoa" id="XM_030987591">
    <property type="protein sequence ID" value="XP_030843451"/>
    <property type="gene ID" value="LOC115924776"/>
</dbReference>
<reference evidence="6" key="1">
    <citation type="submission" date="2015-02" db="EMBL/GenBank/DDBJ databases">
        <title>Genome sequencing for Strongylocentrotus purpuratus.</title>
        <authorList>
            <person name="Murali S."/>
            <person name="Liu Y."/>
            <person name="Vee V."/>
            <person name="English A."/>
            <person name="Wang M."/>
            <person name="Skinner E."/>
            <person name="Han Y."/>
            <person name="Muzny D.M."/>
            <person name="Worley K.C."/>
            <person name="Gibbs R.A."/>
        </authorList>
    </citation>
    <scope>NUCLEOTIDE SEQUENCE</scope>
</reference>
<dbReference type="Pfam" id="PF00201">
    <property type="entry name" value="UDPGT"/>
    <property type="match status" value="1"/>
</dbReference>
<comment type="similarity">
    <text evidence="1">Belongs to the UDP-glycosyltransferase family.</text>
</comment>
<keyword evidence="3" id="KW-0808">Transferase</keyword>
<keyword evidence="4" id="KW-1133">Transmembrane helix</keyword>
<dbReference type="InterPro" id="IPR002213">
    <property type="entry name" value="UDP_glucos_trans"/>
</dbReference>
<dbReference type="CDD" id="cd03784">
    <property type="entry name" value="GT1_Gtf-like"/>
    <property type="match status" value="1"/>
</dbReference>
<protein>
    <recommendedName>
        <fullName evidence="7">Glucuronosyltransferase</fullName>
    </recommendedName>
</protein>
<evidence type="ECO:0000256" key="1">
    <source>
        <dbReference type="ARBA" id="ARBA00009995"/>
    </source>
</evidence>
<dbReference type="OMA" id="CISCCWR"/>
<keyword evidence="4" id="KW-0812">Transmembrane</keyword>
<keyword evidence="6" id="KW-1185">Reference proteome</keyword>
<dbReference type="OrthoDB" id="5835829at2759"/>
<dbReference type="FunFam" id="3.40.50.2000:FF:000050">
    <property type="entry name" value="UDP-glucuronosyltransferase"/>
    <property type="match status" value="1"/>
</dbReference>
<evidence type="ECO:0000256" key="2">
    <source>
        <dbReference type="ARBA" id="ARBA00022676"/>
    </source>
</evidence>
<organism evidence="5 6">
    <name type="scientific">Strongylocentrotus purpuratus</name>
    <name type="common">Purple sea urchin</name>
    <dbReference type="NCBI Taxonomy" id="7668"/>
    <lineage>
        <taxon>Eukaryota</taxon>
        <taxon>Metazoa</taxon>
        <taxon>Echinodermata</taxon>
        <taxon>Eleutherozoa</taxon>
        <taxon>Echinozoa</taxon>
        <taxon>Echinoidea</taxon>
        <taxon>Euechinoidea</taxon>
        <taxon>Echinacea</taxon>
        <taxon>Camarodonta</taxon>
        <taxon>Echinidea</taxon>
        <taxon>Strongylocentrotidae</taxon>
        <taxon>Strongylocentrotus</taxon>
    </lineage>
</organism>